<evidence type="ECO:0000256" key="1">
    <source>
        <dbReference type="ARBA" id="ARBA00022475"/>
    </source>
</evidence>
<name>A0A0N0VM87_9HYPH</name>
<dbReference type="Proteomes" id="UP000038011">
    <property type="component" value="Unassembled WGS sequence"/>
</dbReference>
<dbReference type="NCBIfam" id="NF002586">
    <property type="entry name" value="PRK02237.1"/>
    <property type="match status" value="1"/>
</dbReference>
<dbReference type="EMBL" id="JXMU01000001">
    <property type="protein sequence ID" value="KPB02918.1"/>
    <property type="molecule type" value="Genomic_DNA"/>
</dbReference>
<dbReference type="PANTHER" id="PTHR36116">
    <property type="entry name" value="UPF0060 MEMBRANE PROTEIN YNFA"/>
    <property type="match status" value="1"/>
</dbReference>
<sequence>MKQFLSSSAIYLAAAIAEIAGCFAFWAWLKMGKSIWWIVPGIGALIAFAWLLTLAPSSYAGRAYAAYGGVYISASLFWLWWVEGQTPDEWDMIGVALAFIAAAIILFAPRATV</sequence>
<feature type="transmembrane region" description="Helical" evidence="5">
    <location>
        <begin position="35"/>
        <end position="52"/>
    </location>
</feature>
<keyword evidence="4 5" id="KW-0472">Membrane</keyword>
<comment type="similarity">
    <text evidence="5">Belongs to the UPF0060 family.</text>
</comment>
<keyword evidence="3 5" id="KW-1133">Transmembrane helix</keyword>
<dbReference type="SUPFAM" id="SSF103481">
    <property type="entry name" value="Multidrug resistance efflux transporter EmrE"/>
    <property type="match status" value="1"/>
</dbReference>
<dbReference type="GO" id="GO:0005886">
    <property type="term" value="C:plasma membrane"/>
    <property type="evidence" value="ECO:0007669"/>
    <property type="project" value="UniProtKB-SubCell"/>
</dbReference>
<organism evidence="6 7">
    <name type="scientific">Ahrensia marina</name>
    <dbReference type="NCBI Taxonomy" id="1514904"/>
    <lineage>
        <taxon>Bacteria</taxon>
        <taxon>Pseudomonadati</taxon>
        <taxon>Pseudomonadota</taxon>
        <taxon>Alphaproteobacteria</taxon>
        <taxon>Hyphomicrobiales</taxon>
        <taxon>Ahrensiaceae</taxon>
        <taxon>Ahrensia</taxon>
    </lineage>
</organism>
<feature type="transmembrane region" description="Helical" evidence="5">
    <location>
        <begin position="9"/>
        <end position="29"/>
    </location>
</feature>
<keyword evidence="2 5" id="KW-0812">Transmembrane</keyword>
<dbReference type="InterPro" id="IPR037185">
    <property type="entry name" value="EmrE-like"/>
</dbReference>
<feature type="transmembrane region" description="Helical" evidence="5">
    <location>
        <begin position="64"/>
        <end position="81"/>
    </location>
</feature>
<dbReference type="PANTHER" id="PTHR36116:SF1">
    <property type="entry name" value="UPF0060 MEMBRANE PROTEIN YNFA"/>
    <property type="match status" value="1"/>
</dbReference>
<dbReference type="OrthoDB" id="123240at2"/>
<proteinExistence type="inferred from homology"/>
<dbReference type="HAMAP" id="MF_00010">
    <property type="entry name" value="UPF0060"/>
    <property type="match status" value="1"/>
</dbReference>
<evidence type="ECO:0000256" key="2">
    <source>
        <dbReference type="ARBA" id="ARBA00022692"/>
    </source>
</evidence>
<dbReference type="RefSeq" id="WP_053997489.1">
    <property type="nucleotide sequence ID" value="NZ_JXMU01000001.1"/>
</dbReference>
<dbReference type="AlphaFoldDB" id="A0A0N0VM87"/>
<evidence type="ECO:0000313" key="7">
    <source>
        <dbReference type="Proteomes" id="UP000038011"/>
    </source>
</evidence>
<dbReference type="Pfam" id="PF02694">
    <property type="entry name" value="UPF0060"/>
    <property type="match status" value="1"/>
</dbReference>
<evidence type="ECO:0000256" key="5">
    <source>
        <dbReference type="HAMAP-Rule" id="MF_00010"/>
    </source>
</evidence>
<gene>
    <name evidence="6" type="ORF">SU32_01225</name>
</gene>
<evidence type="ECO:0000256" key="3">
    <source>
        <dbReference type="ARBA" id="ARBA00022989"/>
    </source>
</evidence>
<keyword evidence="1 5" id="KW-1003">Cell membrane</keyword>
<dbReference type="InterPro" id="IPR003844">
    <property type="entry name" value="UPF0060"/>
</dbReference>
<dbReference type="STRING" id="1514904.SU32_01225"/>
<feature type="transmembrane region" description="Helical" evidence="5">
    <location>
        <begin position="93"/>
        <end position="111"/>
    </location>
</feature>
<accession>A0A0N0VM87</accession>
<comment type="caution">
    <text evidence="6">The sequence shown here is derived from an EMBL/GenBank/DDBJ whole genome shotgun (WGS) entry which is preliminary data.</text>
</comment>
<dbReference type="PATRIC" id="fig|1514904.3.peg.254"/>
<comment type="subcellular location">
    <subcellularLocation>
        <location evidence="5">Cell membrane</location>
        <topology evidence="5">Multi-pass membrane protein</topology>
    </subcellularLocation>
</comment>
<evidence type="ECO:0000313" key="6">
    <source>
        <dbReference type="EMBL" id="KPB02918.1"/>
    </source>
</evidence>
<evidence type="ECO:0000256" key="4">
    <source>
        <dbReference type="ARBA" id="ARBA00023136"/>
    </source>
</evidence>
<protein>
    <submittedName>
        <fullName evidence="6">Membrane protein</fullName>
    </submittedName>
</protein>
<reference evidence="6 7" key="1">
    <citation type="submission" date="2015-01" db="EMBL/GenBank/DDBJ databases">
        <title>Ahrensia donghaiensis sp. nov., a novel dimethylsulphoniopropionate-cleavage bacterium isolated from seawater and emended descriptions of the genus Ahrensia and Ahrensia kielensis.</title>
        <authorList>
            <person name="Liu J."/>
        </authorList>
    </citation>
    <scope>NUCLEOTIDE SEQUENCE [LARGE SCALE GENOMIC DNA]</scope>
    <source>
        <strain evidence="6 7">LZD062</strain>
    </source>
</reference>
<keyword evidence="7" id="KW-1185">Reference proteome</keyword>